<evidence type="ECO:0000256" key="4">
    <source>
        <dbReference type="ARBA" id="ARBA00006958"/>
    </source>
</evidence>
<comment type="function">
    <text evidence="12">Transposase-derived protein that may have nuclease activity. Does not have transposase activity.</text>
</comment>
<dbReference type="GO" id="GO:0005634">
    <property type="term" value="C:nucleus"/>
    <property type="evidence" value="ECO:0007669"/>
    <property type="project" value="UniProtKB-SubCell"/>
</dbReference>
<dbReference type="STRING" id="35525.A0A164Q2Y7"/>
<evidence type="ECO:0000256" key="3">
    <source>
        <dbReference type="ARBA" id="ARBA00004496"/>
    </source>
</evidence>
<evidence type="ECO:0000256" key="12">
    <source>
        <dbReference type="ARBA" id="ARBA00045850"/>
    </source>
</evidence>
<comment type="similarity">
    <text evidence="4">Belongs to the HARBI1 family.</text>
</comment>
<organism evidence="15 16">
    <name type="scientific">Daphnia magna</name>
    <dbReference type="NCBI Taxonomy" id="35525"/>
    <lineage>
        <taxon>Eukaryota</taxon>
        <taxon>Metazoa</taxon>
        <taxon>Ecdysozoa</taxon>
        <taxon>Arthropoda</taxon>
        <taxon>Crustacea</taxon>
        <taxon>Branchiopoda</taxon>
        <taxon>Diplostraca</taxon>
        <taxon>Cladocera</taxon>
        <taxon>Anomopoda</taxon>
        <taxon>Daphniidae</taxon>
        <taxon>Daphnia</taxon>
    </lineage>
</organism>
<comment type="cofactor">
    <cofactor evidence="1">
        <name>a divalent metal cation</name>
        <dbReference type="ChEBI" id="CHEBI:60240"/>
    </cofactor>
</comment>
<dbReference type="GO" id="GO:0046872">
    <property type="term" value="F:metal ion binding"/>
    <property type="evidence" value="ECO:0007669"/>
    <property type="project" value="UniProtKB-KW"/>
</dbReference>
<comment type="caution">
    <text evidence="15">The sequence shown here is derived from an EMBL/GenBank/DDBJ whole genome shotgun (WGS) entry which is preliminary data.</text>
</comment>
<dbReference type="PANTHER" id="PTHR22930">
    <property type="match status" value="1"/>
</dbReference>
<feature type="region of interest" description="Disordered" evidence="13">
    <location>
        <begin position="330"/>
        <end position="375"/>
    </location>
</feature>
<evidence type="ECO:0000313" key="15">
    <source>
        <dbReference type="EMBL" id="KZS07385.1"/>
    </source>
</evidence>
<dbReference type="PRINTS" id="PR02086">
    <property type="entry name" value="PUTNUCHARBI1"/>
</dbReference>
<evidence type="ECO:0000256" key="10">
    <source>
        <dbReference type="ARBA" id="ARBA00023242"/>
    </source>
</evidence>
<keyword evidence="6" id="KW-0963">Cytoplasm</keyword>
<keyword evidence="10" id="KW-0539">Nucleus</keyword>
<dbReference type="InterPro" id="IPR045249">
    <property type="entry name" value="HARBI1-like"/>
</dbReference>
<keyword evidence="16" id="KW-1185">Reference proteome</keyword>
<proteinExistence type="inferred from homology"/>
<sequence length="375" mass="43000">MDDFFADLGELTDLSDYESFEGEEAELRKEERRRRTSRLVPFYSTRKDVLIYFEEDKLLRTFRFDRNSIEFITDLVAPLLPKRKTRAKRNLAPVDMVLIALQYYASGTFQMVVGNVLRYSQSSVSRSIASVSLALSLQSNKFIKFPTQLLDLKREFASIARMPGVMGCVDGTYIRIKRPILYEKAYVNRTHYHSLNVQVICDANYRFLSVCATKPGSCHDSSIFKTSVIGKKFTAGDFGNSVILGDSGYSNTTSLFTPYGEPRNRTEIRFNNAHKTTRCVIERAFVILKKWFNVLHSEVRLSPTKTSWVTIACCVLQNIAIDRNQPFDEPIDWSSDEADMHDTLDETIGNQSDTLARRRGNEKRDREAMQTFSGR</sequence>
<dbReference type="Pfam" id="PF13359">
    <property type="entry name" value="DDE_Tnp_4"/>
    <property type="match status" value="1"/>
</dbReference>
<comment type="subcellular location">
    <subcellularLocation>
        <location evidence="3">Cytoplasm</location>
    </subcellularLocation>
    <subcellularLocation>
        <location evidence="2">Nucleus</location>
    </subcellularLocation>
</comment>
<dbReference type="InterPro" id="IPR027806">
    <property type="entry name" value="HARBI1_dom"/>
</dbReference>
<dbReference type="EMBL" id="LRGB01002485">
    <property type="protein sequence ID" value="KZS07385.1"/>
    <property type="molecule type" value="Genomic_DNA"/>
</dbReference>
<evidence type="ECO:0000256" key="8">
    <source>
        <dbReference type="ARBA" id="ARBA00022723"/>
    </source>
</evidence>
<gene>
    <name evidence="15" type="ORF">APZ42_028920</name>
</gene>
<dbReference type="OrthoDB" id="6343422at2759"/>
<dbReference type="Proteomes" id="UP000076858">
    <property type="component" value="Unassembled WGS sequence"/>
</dbReference>
<dbReference type="GO" id="GO:0004518">
    <property type="term" value="F:nuclease activity"/>
    <property type="evidence" value="ECO:0007669"/>
    <property type="project" value="UniProtKB-KW"/>
</dbReference>
<evidence type="ECO:0000256" key="13">
    <source>
        <dbReference type="SAM" id="MobiDB-lite"/>
    </source>
</evidence>
<protein>
    <recommendedName>
        <fullName evidence="5">Putative nuclease HARBI1</fullName>
    </recommendedName>
    <alternativeName>
        <fullName evidence="11">Harbinger transposase-derived nuclease</fullName>
    </alternativeName>
</protein>
<evidence type="ECO:0000256" key="9">
    <source>
        <dbReference type="ARBA" id="ARBA00022801"/>
    </source>
</evidence>
<keyword evidence="7" id="KW-0540">Nuclease</keyword>
<dbReference type="AlphaFoldDB" id="A0A164Q2Y7"/>
<dbReference type="InterPro" id="IPR026103">
    <property type="entry name" value="HARBI1_animal"/>
</dbReference>
<accession>A0A164Q2Y7</accession>
<dbReference type="GO" id="GO:0016787">
    <property type="term" value="F:hydrolase activity"/>
    <property type="evidence" value="ECO:0007669"/>
    <property type="project" value="UniProtKB-KW"/>
</dbReference>
<name>A0A164Q2Y7_9CRUS</name>
<reference evidence="15 16" key="1">
    <citation type="submission" date="2016-03" db="EMBL/GenBank/DDBJ databases">
        <title>EvidentialGene: Evidence-directed Construction of Genes on Genomes.</title>
        <authorList>
            <person name="Gilbert D.G."/>
            <person name="Choi J.-H."/>
            <person name="Mockaitis K."/>
            <person name="Colbourne J."/>
            <person name="Pfrender M."/>
        </authorList>
    </citation>
    <scope>NUCLEOTIDE SEQUENCE [LARGE SCALE GENOMIC DNA]</scope>
    <source>
        <strain evidence="15 16">Xinb3</strain>
        <tissue evidence="15">Complete organism</tissue>
    </source>
</reference>
<evidence type="ECO:0000256" key="11">
    <source>
        <dbReference type="ARBA" id="ARBA00030126"/>
    </source>
</evidence>
<dbReference type="PANTHER" id="PTHR22930:SF286">
    <property type="entry name" value="NUCLEASE HARBI1"/>
    <property type="match status" value="1"/>
</dbReference>
<evidence type="ECO:0000259" key="14">
    <source>
        <dbReference type="Pfam" id="PF13359"/>
    </source>
</evidence>
<evidence type="ECO:0000256" key="5">
    <source>
        <dbReference type="ARBA" id="ARBA00015519"/>
    </source>
</evidence>
<evidence type="ECO:0000256" key="6">
    <source>
        <dbReference type="ARBA" id="ARBA00022490"/>
    </source>
</evidence>
<evidence type="ECO:0000313" key="16">
    <source>
        <dbReference type="Proteomes" id="UP000076858"/>
    </source>
</evidence>
<keyword evidence="8" id="KW-0479">Metal-binding</keyword>
<evidence type="ECO:0000256" key="1">
    <source>
        <dbReference type="ARBA" id="ARBA00001968"/>
    </source>
</evidence>
<evidence type="ECO:0000256" key="2">
    <source>
        <dbReference type="ARBA" id="ARBA00004123"/>
    </source>
</evidence>
<evidence type="ECO:0000256" key="7">
    <source>
        <dbReference type="ARBA" id="ARBA00022722"/>
    </source>
</evidence>
<dbReference type="GO" id="GO:0005737">
    <property type="term" value="C:cytoplasm"/>
    <property type="evidence" value="ECO:0007669"/>
    <property type="project" value="UniProtKB-SubCell"/>
</dbReference>
<keyword evidence="9" id="KW-0378">Hydrolase</keyword>
<feature type="domain" description="DDE Tnp4" evidence="14">
    <location>
        <begin position="169"/>
        <end position="318"/>
    </location>
</feature>